<evidence type="ECO:0000256" key="5">
    <source>
        <dbReference type="ARBA" id="ARBA00022840"/>
    </source>
</evidence>
<dbReference type="FunFam" id="1.10.3380.20:FF:000005">
    <property type="entry name" value="DNA-directed DNA polymerase theta, putative"/>
    <property type="match status" value="1"/>
</dbReference>
<dbReference type="InterPro" id="IPR011545">
    <property type="entry name" value="DEAD/DEAH_box_helicase_dom"/>
</dbReference>
<reference evidence="8" key="1">
    <citation type="journal article" date="2021" name="J Fungi (Basel)">
        <title>Genomic and Metabolomic Analyses of the Marine Fungus Emericellopsis cladophorae: Insights into Saltwater Adaptability Mechanisms and Its Biosynthetic Potential.</title>
        <authorList>
            <person name="Goncalves M.F.M."/>
            <person name="Hilario S."/>
            <person name="Van de Peer Y."/>
            <person name="Esteves A.C."/>
            <person name="Alves A."/>
        </authorList>
    </citation>
    <scope>NUCLEOTIDE SEQUENCE</scope>
    <source>
        <strain evidence="8">MUM 19.33</strain>
    </source>
</reference>
<dbReference type="RefSeq" id="XP_051360474.1">
    <property type="nucleotide sequence ID" value="XM_051508460.1"/>
</dbReference>
<dbReference type="OrthoDB" id="2320933at2759"/>
<sequence length="1101" mass="122957">MEKANALVNAAIDDCSISSLRAVVLDELHMIDDEHRGYLLELMTTKLLSLEQPMQIIAMSATLPNMSLMAEWIDGHSYETRYRPVPIYEHLVYEGKVYPAASTGSLIRTATHLSTHTQRPSQEHISPLKEIERSEHKEFRDPVLNAIVALTVETAMTGFGVLVFAGSRGMCESDARLISRAMPQLQEINPAMLDKRLDLLSDLRSLSTGADPVLAETVLFGVAFHRLTTEERDLIAGAYDAGTLLVCVATCIPRGESFSMEHEWAVTSALLEVICTRLANSYESVRDHFRRSLLRHTHGIEHVDTLLEASVTEIEQLEFITRDEHGNYVATQLGRAIVASAIDPDDGVFIYKELSRALAAFVMDGDMHILYTFTPVQDSGVPVNWQIFRNEMEGLDESGMRVLNFLGIKPTVVLRLAQGAVLKETTKEERELARVYRRFYLALQLRDLCNEMPIHIVARKYDMPRGSVQNLSQTCQGFAAGMIKFCDAMGWGVFAAALDHFSDRLMAGARTDLLELAKIPFIKSRTARVFWESGFKSIASIANADPRELLPVLIQAQPNKIRLKGQAEEKYEEKLMAKANVISNGANRLWHHRLIAMTLVVVPHLETSKKAATSISSAPTPNAGVPKETMPLPKQHPILSATLLSSTSHPVPGQLLITELTFRVPLDYAQPDGQQITLFARRAQKYTRPLTKGNSDGSDEENSNPYIVYLEGGPGFGNRAPQDHPLTRPALTRGYQVLMLDHRGTGMSTPVGAEMLAHKSTDEQVEYLKLMRQDNTVRDCEAVRKCLLDCQKGDEAKWSIFGQSYGGFVAMSYLSMHPEGLKEVYLTGGLAPVKRNADEVYTAVLPRVAKRSEEYYAKFPEDVKNIWDIADYITEKKGGKVALPSGGVLTVARLLTIGIAFGGHGGFDGVHSTILQLKNSLDLFGFLTRASLAPLESYTPFDTNIIYAILHEAIYCNGPGYASNWASQRVGEQHPSYSWLKGIKLSPRDKPLYFSGENIFPFDFETYPELSELRAAAHKLAKFDQWEYLYDLEQLSRNEVPVYAASYVDDMYVDSDFARETARLVQGTKVFETNVLYHNALRAKADEVLQQLFNLRDDVMD</sequence>
<dbReference type="Gene3D" id="1.10.3380.20">
    <property type="match status" value="1"/>
</dbReference>
<dbReference type="PANTHER" id="PTHR47961:SF6">
    <property type="entry name" value="DNA-DIRECTED DNA POLYMERASE"/>
    <property type="match status" value="1"/>
</dbReference>
<name>A0A9P9XXX5_9HYPO</name>
<dbReference type="EMBL" id="JAGIXG020000044">
    <property type="protein sequence ID" value="KAI6779618.1"/>
    <property type="molecule type" value="Genomic_DNA"/>
</dbReference>
<dbReference type="Pfam" id="PF25453">
    <property type="entry name" value="DUF7898"/>
    <property type="match status" value="1"/>
</dbReference>
<dbReference type="PRINTS" id="PR00793">
    <property type="entry name" value="PROAMNOPTASE"/>
</dbReference>
<dbReference type="InterPro" id="IPR000073">
    <property type="entry name" value="AB_hydrolase_1"/>
</dbReference>
<dbReference type="GeneID" id="75834707"/>
<dbReference type="SUPFAM" id="SSF52540">
    <property type="entry name" value="P-loop containing nucleoside triphosphate hydrolases"/>
    <property type="match status" value="1"/>
</dbReference>
<dbReference type="SUPFAM" id="SSF158702">
    <property type="entry name" value="Sec63 N-terminal domain-like"/>
    <property type="match status" value="1"/>
</dbReference>
<keyword evidence="2" id="KW-0547">Nucleotide-binding</keyword>
<evidence type="ECO:0000259" key="7">
    <source>
        <dbReference type="PROSITE" id="PS51192"/>
    </source>
</evidence>
<protein>
    <submittedName>
        <fullName evidence="8">DNA polymerase theta-like protein</fullName>
    </submittedName>
</protein>
<dbReference type="InterPro" id="IPR029058">
    <property type="entry name" value="AB_hydrolase_fold"/>
</dbReference>
<dbReference type="Proteomes" id="UP001055219">
    <property type="component" value="Unassembled WGS sequence"/>
</dbReference>
<organism evidence="8 9">
    <name type="scientific">Emericellopsis cladophorae</name>
    <dbReference type="NCBI Taxonomy" id="2686198"/>
    <lineage>
        <taxon>Eukaryota</taxon>
        <taxon>Fungi</taxon>
        <taxon>Dikarya</taxon>
        <taxon>Ascomycota</taxon>
        <taxon>Pezizomycotina</taxon>
        <taxon>Sordariomycetes</taxon>
        <taxon>Hypocreomycetidae</taxon>
        <taxon>Hypocreales</taxon>
        <taxon>Bionectriaceae</taxon>
        <taxon>Emericellopsis</taxon>
    </lineage>
</organism>
<dbReference type="Gene3D" id="3.40.50.300">
    <property type="entry name" value="P-loop containing nucleotide triphosphate hydrolases"/>
    <property type="match status" value="2"/>
</dbReference>
<dbReference type="InterPro" id="IPR002410">
    <property type="entry name" value="Peptidase_S33"/>
</dbReference>
<evidence type="ECO:0000313" key="8">
    <source>
        <dbReference type="EMBL" id="KAI6779618.1"/>
    </source>
</evidence>
<dbReference type="Pfam" id="PF20470">
    <property type="entry name" value="HTH_61"/>
    <property type="match status" value="1"/>
</dbReference>
<dbReference type="Gene3D" id="3.40.50.1820">
    <property type="entry name" value="alpha/beta hydrolase"/>
    <property type="match status" value="1"/>
</dbReference>
<dbReference type="PANTHER" id="PTHR47961">
    <property type="entry name" value="DNA POLYMERASE THETA, PUTATIVE (AFU_ORTHOLOGUE AFUA_1G05260)-RELATED"/>
    <property type="match status" value="1"/>
</dbReference>
<keyword evidence="3" id="KW-0378">Hydrolase</keyword>
<keyword evidence="4" id="KW-0347">Helicase</keyword>
<proteinExistence type="inferred from homology"/>
<dbReference type="GO" id="GO:0006508">
    <property type="term" value="P:proteolysis"/>
    <property type="evidence" value="ECO:0007669"/>
    <property type="project" value="InterPro"/>
</dbReference>
<dbReference type="AlphaFoldDB" id="A0A9P9XXX5"/>
<dbReference type="SUPFAM" id="SSF53474">
    <property type="entry name" value="alpha/beta-Hydrolases"/>
    <property type="match status" value="1"/>
</dbReference>
<dbReference type="InterPro" id="IPR027417">
    <property type="entry name" value="P-loop_NTPase"/>
</dbReference>
<dbReference type="InterPro" id="IPR057220">
    <property type="entry name" value="DUF7898"/>
</dbReference>
<evidence type="ECO:0000256" key="4">
    <source>
        <dbReference type="ARBA" id="ARBA00022806"/>
    </source>
</evidence>
<dbReference type="GO" id="GO:0005524">
    <property type="term" value="F:ATP binding"/>
    <property type="evidence" value="ECO:0007669"/>
    <property type="project" value="UniProtKB-KW"/>
</dbReference>
<keyword evidence="9" id="KW-1185">Reference proteome</keyword>
<evidence type="ECO:0000256" key="3">
    <source>
        <dbReference type="ARBA" id="ARBA00022801"/>
    </source>
</evidence>
<feature type="domain" description="Helicase ATP-binding" evidence="7">
    <location>
        <begin position="1"/>
        <end position="81"/>
    </location>
</feature>
<dbReference type="GO" id="GO:0003676">
    <property type="term" value="F:nucleic acid binding"/>
    <property type="evidence" value="ECO:0007669"/>
    <property type="project" value="InterPro"/>
</dbReference>
<comment type="similarity">
    <text evidence="1">Belongs to the peptidase S33 family.</text>
</comment>
<evidence type="ECO:0000256" key="2">
    <source>
        <dbReference type="ARBA" id="ARBA00022741"/>
    </source>
</evidence>
<dbReference type="InterPro" id="IPR050474">
    <property type="entry name" value="Hel308_SKI2-like"/>
</dbReference>
<comment type="catalytic activity">
    <reaction evidence="6">
        <text>ATP + H2O = ADP + phosphate + H(+)</text>
        <dbReference type="Rhea" id="RHEA:13065"/>
        <dbReference type="ChEBI" id="CHEBI:15377"/>
        <dbReference type="ChEBI" id="CHEBI:15378"/>
        <dbReference type="ChEBI" id="CHEBI:30616"/>
        <dbReference type="ChEBI" id="CHEBI:43474"/>
        <dbReference type="ChEBI" id="CHEBI:456216"/>
        <dbReference type="EC" id="5.6.2.4"/>
    </reaction>
</comment>
<accession>A0A9P9XXX5</accession>
<dbReference type="Pfam" id="PF00270">
    <property type="entry name" value="DEAD"/>
    <property type="match status" value="1"/>
</dbReference>
<evidence type="ECO:0000256" key="1">
    <source>
        <dbReference type="ARBA" id="ARBA00010088"/>
    </source>
</evidence>
<dbReference type="GO" id="GO:0008233">
    <property type="term" value="F:peptidase activity"/>
    <property type="evidence" value="ECO:0007669"/>
    <property type="project" value="InterPro"/>
</dbReference>
<dbReference type="InterPro" id="IPR014001">
    <property type="entry name" value="Helicase_ATP-bd"/>
</dbReference>
<evidence type="ECO:0000313" key="9">
    <source>
        <dbReference type="Proteomes" id="UP001055219"/>
    </source>
</evidence>
<gene>
    <name evidence="8" type="ORF">J7T54_008236</name>
</gene>
<dbReference type="GO" id="GO:0043138">
    <property type="term" value="F:3'-5' DNA helicase activity"/>
    <property type="evidence" value="ECO:0007669"/>
    <property type="project" value="UniProtKB-EC"/>
</dbReference>
<dbReference type="PROSITE" id="PS51192">
    <property type="entry name" value="HELICASE_ATP_BIND_1"/>
    <property type="match status" value="1"/>
</dbReference>
<reference evidence="8" key="2">
    <citation type="submission" date="2022-07" db="EMBL/GenBank/DDBJ databases">
        <authorList>
            <person name="Goncalves M.F.M."/>
            <person name="Hilario S."/>
            <person name="Van De Peer Y."/>
            <person name="Esteves A.C."/>
            <person name="Alves A."/>
        </authorList>
    </citation>
    <scope>NUCLEOTIDE SEQUENCE</scope>
    <source>
        <strain evidence="8">MUM 19.33</strain>
    </source>
</reference>
<dbReference type="InterPro" id="IPR046931">
    <property type="entry name" value="HTH_61"/>
</dbReference>
<keyword evidence="5" id="KW-0067">ATP-binding</keyword>
<dbReference type="InterPro" id="IPR048960">
    <property type="entry name" value="POLQ-like_helical"/>
</dbReference>
<comment type="caution">
    <text evidence="8">The sequence shown here is derived from an EMBL/GenBank/DDBJ whole genome shotgun (WGS) entry which is preliminary data.</text>
</comment>
<dbReference type="Pfam" id="PF21099">
    <property type="entry name" value="POLQ_helical"/>
    <property type="match status" value="1"/>
</dbReference>
<dbReference type="Pfam" id="PF00561">
    <property type="entry name" value="Abhydrolase_1"/>
    <property type="match status" value="1"/>
</dbReference>
<evidence type="ECO:0000256" key="6">
    <source>
        <dbReference type="ARBA" id="ARBA00048988"/>
    </source>
</evidence>